<protein>
    <submittedName>
        <fullName evidence="2">Potassium-transporting ATPase subunit F</fullName>
    </submittedName>
</protein>
<feature type="transmembrane region" description="Helical" evidence="1">
    <location>
        <begin position="22"/>
        <end position="42"/>
    </location>
</feature>
<keyword evidence="1" id="KW-0472">Membrane</keyword>
<dbReference type="InterPro" id="IPR011726">
    <property type="entry name" value="KdpF"/>
</dbReference>
<organism evidence="2 3">
    <name type="scientific">Stenotrophomonas oahuensis</name>
    <dbReference type="NCBI Taxonomy" id="3003271"/>
    <lineage>
        <taxon>Bacteria</taxon>
        <taxon>Pseudomonadati</taxon>
        <taxon>Pseudomonadota</taxon>
        <taxon>Gammaproteobacteria</taxon>
        <taxon>Lysobacterales</taxon>
        <taxon>Lysobacteraceae</taxon>
        <taxon>Stenotrophomonas</taxon>
    </lineage>
</organism>
<dbReference type="Proteomes" id="UP001302072">
    <property type="component" value="Chromosome"/>
</dbReference>
<dbReference type="EMBL" id="CP115541">
    <property type="protein sequence ID" value="WNH54419.1"/>
    <property type="molecule type" value="Genomic_DNA"/>
</dbReference>
<evidence type="ECO:0000256" key="1">
    <source>
        <dbReference type="SAM" id="Phobius"/>
    </source>
</evidence>
<proteinExistence type="predicted"/>
<evidence type="ECO:0000313" key="3">
    <source>
        <dbReference type="Proteomes" id="UP001302072"/>
    </source>
</evidence>
<sequence>MSLILPVVAAAAATPPTLPAWLALICGVLVLVAAAYLLYVVLAPEKF</sequence>
<gene>
    <name evidence="2" type="ORF">PDM29_09115</name>
</gene>
<keyword evidence="3" id="KW-1185">Reference proteome</keyword>
<keyword evidence="1" id="KW-1133">Transmembrane helix</keyword>
<accession>A0ABY9YW71</accession>
<name>A0ABY9YW71_9GAMM</name>
<dbReference type="Pfam" id="PF09604">
    <property type="entry name" value="Potass_KdpF"/>
    <property type="match status" value="1"/>
</dbReference>
<keyword evidence="1" id="KW-0812">Transmembrane</keyword>
<reference evidence="2 3" key="1">
    <citation type="submission" date="2022-12" db="EMBL/GenBank/DDBJ databases">
        <title>Two new species, Stenotrophomonas aracearum and Stenotrophomonas oahuensis, isolated from Anthurium (Araceae family) in Hawaii.</title>
        <authorList>
            <person name="Chunag S.C."/>
            <person name="Dobhal S."/>
            <person name="Alvarez A."/>
            <person name="Arif M."/>
        </authorList>
    </citation>
    <scope>NUCLEOTIDE SEQUENCE [LARGE SCALE GENOMIC DNA]</scope>
    <source>
        <strain evidence="2 3">A5586</strain>
    </source>
</reference>
<evidence type="ECO:0000313" key="2">
    <source>
        <dbReference type="EMBL" id="WNH54419.1"/>
    </source>
</evidence>